<evidence type="ECO:0000256" key="2">
    <source>
        <dbReference type="ARBA" id="ARBA00022475"/>
    </source>
</evidence>
<name>A0A8J6NNE8_9CHLR</name>
<protein>
    <recommendedName>
        <fullName evidence="7">Phosphatidylglycerol--prolipoprotein diacylglyceryl transferase</fullName>
        <ecNumber evidence="7">2.5.1.145</ecNumber>
    </recommendedName>
</protein>
<comment type="caution">
    <text evidence="8">The sequence shown here is derived from an EMBL/GenBank/DDBJ whole genome shotgun (WGS) entry which is preliminary data.</text>
</comment>
<keyword evidence="4 7" id="KW-0812">Transmembrane</keyword>
<dbReference type="GO" id="GO:0008961">
    <property type="term" value="F:phosphatidylglycerol-prolipoprotein diacylglyceryl transferase activity"/>
    <property type="evidence" value="ECO:0007669"/>
    <property type="project" value="UniProtKB-UniRule"/>
</dbReference>
<evidence type="ECO:0000256" key="5">
    <source>
        <dbReference type="ARBA" id="ARBA00022989"/>
    </source>
</evidence>
<evidence type="ECO:0000256" key="1">
    <source>
        <dbReference type="ARBA" id="ARBA00007150"/>
    </source>
</evidence>
<evidence type="ECO:0000256" key="7">
    <source>
        <dbReference type="HAMAP-Rule" id="MF_01147"/>
    </source>
</evidence>
<dbReference type="PANTHER" id="PTHR30589:SF0">
    <property type="entry name" value="PHOSPHATIDYLGLYCEROL--PROLIPOPROTEIN DIACYLGLYCERYL TRANSFERASE"/>
    <property type="match status" value="1"/>
</dbReference>
<feature type="transmembrane region" description="Helical" evidence="7">
    <location>
        <begin position="120"/>
        <end position="138"/>
    </location>
</feature>
<dbReference type="PANTHER" id="PTHR30589">
    <property type="entry name" value="PROLIPOPROTEIN DIACYLGLYCERYL TRANSFERASE"/>
    <property type="match status" value="1"/>
</dbReference>
<sequence length="267" mass="29979">MTEGFYIGSFFIRFYGIILMLGALAGAILAQKEAKRHGHDPEILWDLMIWLILAGVIGARLWHVFTPSPSSIAEGFTTAYYLSHPLDLIDTRNGGLGIPGAIIGGLIALYFFVRKRNLSFFEWTDIAAPGLALGQAIGRWGNFVNQELYGAPTSLPWKIFIDPAHRLSGFRDQAYYHPLFLYEALWNLGNMLILLWVGRRFVNRLKNGDIFLLYLIIYPLGRFLLDFLRLDAAMVGGFNANQTVMAIVALLSALSLMVRHRKISTSP</sequence>
<dbReference type="AlphaFoldDB" id="A0A8J6NNE8"/>
<dbReference type="PROSITE" id="PS01311">
    <property type="entry name" value="LGT"/>
    <property type="match status" value="1"/>
</dbReference>
<comment type="pathway">
    <text evidence="7">Protein modification; lipoprotein biosynthesis (diacylglyceryl transfer).</text>
</comment>
<evidence type="ECO:0000256" key="3">
    <source>
        <dbReference type="ARBA" id="ARBA00022679"/>
    </source>
</evidence>
<comment type="subcellular location">
    <subcellularLocation>
        <location evidence="7">Cell membrane</location>
        <topology evidence="7">Multi-pass membrane protein</topology>
    </subcellularLocation>
</comment>
<dbReference type="HAMAP" id="MF_01147">
    <property type="entry name" value="Lgt"/>
    <property type="match status" value="1"/>
</dbReference>
<dbReference type="Proteomes" id="UP000614469">
    <property type="component" value="Unassembled WGS sequence"/>
</dbReference>
<keyword evidence="6 7" id="KW-0472">Membrane</keyword>
<comment type="similarity">
    <text evidence="1 7">Belongs to the Lgt family.</text>
</comment>
<feature type="transmembrane region" description="Helical" evidence="7">
    <location>
        <begin position="12"/>
        <end position="31"/>
    </location>
</feature>
<feature type="transmembrane region" description="Helical" evidence="7">
    <location>
        <begin position="43"/>
        <end position="62"/>
    </location>
</feature>
<dbReference type="InterPro" id="IPR001640">
    <property type="entry name" value="Lgt"/>
</dbReference>
<keyword evidence="3 7" id="KW-0808">Transferase</keyword>
<accession>A0A8J6NNE8</accession>
<dbReference type="UniPathway" id="UPA00664"/>
<evidence type="ECO:0000256" key="6">
    <source>
        <dbReference type="ARBA" id="ARBA00023136"/>
    </source>
</evidence>
<dbReference type="NCBIfam" id="TIGR00544">
    <property type="entry name" value="lgt"/>
    <property type="match status" value="1"/>
</dbReference>
<feature type="transmembrane region" description="Helical" evidence="7">
    <location>
        <begin position="240"/>
        <end position="258"/>
    </location>
</feature>
<dbReference type="EMBL" id="JACNJN010000157">
    <property type="protein sequence ID" value="MBC8336355.1"/>
    <property type="molecule type" value="Genomic_DNA"/>
</dbReference>
<keyword evidence="5 7" id="KW-1133">Transmembrane helix</keyword>
<evidence type="ECO:0000313" key="8">
    <source>
        <dbReference type="EMBL" id="MBC8336355.1"/>
    </source>
</evidence>
<dbReference type="GO" id="GO:0005886">
    <property type="term" value="C:plasma membrane"/>
    <property type="evidence" value="ECO:0007669"/>
    <property type="project" value="UniProtKB-SubCell"/>
</dbReference>
<feature type="transmembrane region" description="Helical" evidence="7">
    <location>
        <begin position="179"/>
        <end position="198"/>
    </location>
</feature>
<feature type="binding site" evidence="7">
    <location>
        <position position="139"/>
    </location>
    <ligand>
        <name>a 1,2-diacyl-sn-glycero-3-phospho-(1'-sn-glycerol)</name>
        <dbReference type="ChEBI" id="CHEBI:64716"/>
    </ligand>
</feature>
<dbReference type="GO" id="GO:0042158">
    <property type="term" value="P:lipoprotein biosynthetic process"/>
    <property type="evidence" value="ECO:0007669"/>
    <property type="project" value="UniProtKB-UniRule"/>
</dbReference>
<evidence type="ECO:0000313" key="9">
    <source>
        <dbReference type="Proteomes" id="UP000614469"/>
    </source>
</evidence>
<evidence type="ECO:0000256" key="4">
    <source>
        <dbReference type="ARBA" id="ARBA00022692"/>
    </source>
</evidence>
<keyword evidence="2 7" id="KW-1003">Cell membrane</keyword>
<comment type="function">
    <text evidence="7">Catalyzes the transfer of the diacylglyceryl group from phosphatidylglycerol to the sulfhydryl group of the N-terminal cysteine of a prolipoprotein, the first step in the formation of mature lipoproteins.</text>
</comment>
<dbReference type="EC" id="2.5.1.145" evidence="7"/>
<comment type="catalytic activity">
    <reaction evidence="7">
        <text>L-cysteinyl-[prolipoprotein] + a 1,2-diacyl-sn-glycero-3-phospho-(1'-sn-glycerol) = an S-1,2-diacyl-sn-glyceryl-L-cysteinyl-[prolipoprotein] + sn-glycerol 1-phosphate + H(+)</text>
        <dbReference type="Rhea" id="RHEA:56712"/>
        <dbReference type="Rhea" id="RHEA-COMP:14679"/>
        <dbReference type="Rhea" id="RHEA-COMP:14680"/>
        <dbReference type="ChEBI" id="CHEBI:15378"/>
        <dbReference type="ChEBI" id="CHEBI:29950"/>
        <dbReference type="ChEBI" id="CHEBI:57685"/>
        <dbReference type="ChEBI" id="CHEBI:64716"/>
        <dbReference type="ChEBI" id="CHEBI:140658"/>
        <dbReference type="EC" id="2.5.1.145"/>
    </reaction>
</comment>
<feature type="transmembrane region" description="Helical" evidence="7">
    <location>
        <begin position="210"/>
        <end position="228"/>
    </location>
</feature>
<feature type="transmembrane region" description="Helical" evidence="7">
    <location>
        <begin position="96"/>
        <end position="113"/>
    </location>
</feature>
<reference evidence="8 9" key="1">
    <citation type="submission" date="2020-08" db="EMBL/GenBank/DDBJ databases">
        <title>Bridging the membrane lipid divide: bacteria of the FCB group superphylum have the potential to synthesize archaeal ether lipids.</title>
        <authorList>
            <person name="Villanueva L."/>
            <person name="Von Meijenfeldt F.A.B."/>
            <person name="Westbye A.B."/>
            <person name="Yadav S."/>
            <person name="Hopmans E.C."/>
            <person name="Dutilh B.E."/>
            <person name="Sinninghe Damste J.S."/>
        </authorList>
    </citation>
    <scope>NUCLEOTIDE SEQUENCE [LARGE SCALE GENOMIC DNA]</scope>
    <source>
        <strain evidence="8">NIOZ-UU36</strain>
    </source>
</reference>
<organism evidence="8 9">
    <name type="scientific">Candidatus Desulfolinea nitratireducens</name>
    <dbReference type="NCBI Taxonomy" id="2841698"/>
    <lineage>
        <taxon>Bacteria</taxon>
        <taxon>Bacillati</taxon>
        <taxon>Chloroflexota</taxon>
        <taxon>Anaerolineae</taxon>
        <taxon>Anaerolineales</taxon>
        <taxon>Anaerolineales incertae sedis</taxon>
        <taxon>Candidatus Desulfolinea</taxon>
    </lineage>
</organism>
<gene>
    <name evidence="7 8" type="primary">lgt</name>
    <name evidence="8" type="ORF">H8E29_13910</name>
</gene>
<dbReference type="Pfam" id="PF01790">
    <property type="entry name" value="LGT"/>
    <property type="match status" value="1"/>
</dbReference>
<proteinExistence type="inferred from homology"/>